<dbReference type="SUPFAM" id="SSF63829">
    <property type="entry name" value="Calcium-dependent phosphotriesterase"/>
    <property type="match status" value="1"/>
</dbReference>
<name>A0A7D6ZB28_9NOCA</name>
<reference evidence="1 2" key="1">
    <citation type="submission" date="2020-07" db="EMBL/GenBank/DDBJ databases">
        <authorList>
            <person name="Zhuang K."/>
            <person name="Ran Y."/>
        </authorList>
    </citation>
    <scope>NUCLEOTIDE SEQUENCE [LARGE SCALE GENOMIC DNA]</scope>
    <source>
        <strain evidence="1 2">WCH-YHL-001</strain>
    </source>
</reference>
<evidence type="ECO:0000313" key="1">
    <source>
        <dbReference type="EMBL" id="QLY31328.1"/>
    </source>
</evidence>
<sequence>MDAVKVSAAQWFSRIIGLPVALGFLGVAVLVPAGPAEAQDPLFPATLTLPAGFRPEGIAIGALPFAYVGSMADGSIYRADLVTGQGGIFGAPTGTPALGLRLDQRGRLFVAGGTGGDARVLDAWTGATLATYEFATQPDTFVNDLVFTPEGAWFTDSSAAVLYHLPIAADGALPPPGAVLRIPLSGDIAYVPQAFNANGIVRTPDGTGLIIVQSVTGHLFHVDRWTGVTRRIDLGDETLVHGDGLFLDGNTLYAVENRRNAIAVITLDPAGTAGTVERRITDSRFDVPATIAAFGGRLYLPNARFDTVPEPSTPYSVVAVGR</sequence>
<organism evidence="1 2">
    <name type="scientific">Nocardia huaxiensis</name>
    <dbReference type="NCBI Taxonomy" id="2755382"/>
    <lineage>
        <taxon>Bacteria</taxon>
        <taxon>Bacillati</taxon>
        <taxon>Actinomycetota</taxon>
        <taxon>Actinomycetes</taxon>
        <taxon>Mycobacteriales</taxon>
        <taxon>Nocardiaceae</taxon>
        <taxon>Nocardia</taxon>
    </lineage>
</organism>
<dbReference type="EMBL" id="CP059399">
    <property type="protein sequence ID" value="QLY31328.1"/>
    <property type="molecule type" value="Genomic_DNA"/>
</dbReference>
<dbReference type="KEGG" id="nhu:H0264_02890"/>
<dbReference type="Gene3D" id="2.120.10.30">
    <property type="entry name" value="TolB, C-terminal domain"/>
    <property type="match status" value="1"/>
</dbReference>
<dbReference type="AlphaFoldDB" id="A0A7D6ZB28"/>
<dbReference type="Proteomes" id="UP000515512">
    <property type="component" value="Chromosome"/>
</dbReference>
<keyword evidence="2" id="KW-1185">Reference proteome</keyword>
<accession>A0A7D6ZB28</accession>
<dbReference type="InterPro" id="IPR011042">
    <property type="entry name" value="6-blade_b-propeller_TolB-like"/>
</dbReference>
<proteinExistence type="predicted"/>
<evidence type="ECO:0000313" key="2">
    <source>
        <dbReference type="Proteomes" id="UP000515512"/>
    </source>
</evidence>
<protein>
    <submittedName>
        <fullName evidence="1">SMP-30/gluconolactonase/LRE family protein</fullName>
    </submittedName>
</protein>
<gene>
    <name evidence="1" type="ORF">H0264_02890</name>
</gene>